<evidence type="ECO:0000313" key="8">
    <source>
        <dbReference type="EMBL" id="CEJ06787.1"/>
    </source>
</evidence>
<gene>
    <name evidence="7" type="ORF">DEACI_0029</name>
    <name evidence="8" type="ORF">DEACI_1238</name>
</gene>
<evidence type="ECO:0000259" key="6">
    <source>
        <dbReference type="PROSITE" id="PS50893"/>
    </source>
</evidence>
<evidence type="ECO:0000256" key="3">
    <source>
        <dbReference type="ARBA" id="ARBA00022741"/>
    </source>
</evidence>
<dbReference type="CDD" id="cd03224">
    <property type="entry name" value="ABC_TM1139_LivF_branched"/>
    <property type="match status" value="1"/>
</dbReference>
<dbReference type="InterPro" id="IPR027417">
    <property type="entry name" value="P-loop_NTPase"/>
</dbReference>
<dbReference type="InterPro" id="IPR052156">
    <property type="entry name" value="BCAA_Transport_ATP-bd_LivF"/>
</dbReference>
<dbReference type="InterPro" id="IPR017871">
    <property type="entry name" value="ABC_transporter-like_CS"/>
</dbReference>
<dbReference type="PROSITE" id="PS00211">
    <property type="entry name" value="ABC_TRANSPORTER_1"/>
    <property type="match status" value="1"/>
</dbReference>
<reference evidence="7" key="2">
    <citation type="submission" date="2020-01" db="EMBL/GenBank/DDBJ databases">
        <authorList>
            <person name="Hornung B."/>
        </authorList>
    </citation>
    <scope>NUCLEOTIDE SEQUENCE</scope>
    <source>
        <strain evidence="7">PacBioINE</strain>
    </source>
</reference>
<keyword evidence="2" id="KW-0813">Transport</keyword>
<keyword evidence="7" id="KW-0378">Hydrolase</keyword>
<dbReference type="PANTHER" id="PTHR43820:SF2">
    <property type="entry name" value="ABC TRANSPORTER ATP-BINDING PROTEIN"/>
    <property type="match status" value="1"/>
</dbReference>
<dbReference type="InterPro" id="IPR003593">
    <property type="entry name" value="AAA+_ATPase"/>
</dbReference>
<dbReference type="PANTHER" id="PTHR43820">
    <property type="entry name" value="HIGH-AFFINITY BRANCHED-CHAIN AMINO ACID TRANSPORT ATP-BINDING PROTEIN LIVF"/>
    <property type="match status" value="1"/>
</dbReference>
<feature type="domain" description="ABC transporter" evidence="6">
    <location>
        <begin position="3"/>
        <end position="232"/>
    </location>
</feature>
<keyword evidence="4 8" id="KW-0067">ATP-binding</keyword>
<dbReference type="EMBL" id="CDGJ01000033">
    <property type="protein sequence ID" value="CEJ06787.1"/>
    <property type="molecule type" value="Genomic_DNA"/>
</dbReference>
<evidence type="ECO:0000313" key="7">
    <source>
        <dbReference type="EMBL" id="CAA7599407.1"/>
    </source>
</evidence>
<keyword evidence="5" id="KW-0029">Amino-acid transport</keyword>
<dbReference type="GO" id="GO:0016887">
    <property type="term" value="F:ATP hydrolysis activity"/>
    <property type="evidence" value="ECO:0007669"/>
    <property type="project" value="InterPro"/>
</dbReference>
<protein>
    <submittedName>
        <fullName evidence="7">ABC transporter</fullName>
        <ecNumber evidence="7">3.6.1.3</ecNumber>
    </submittedName>
    <submittedName>
        <fullName evidence="8">High-affinity branched-chain amino acid transport ATP-binding protein BraG</fullName>
    </submittedName>
</protein>
<dbReference type="GO" id="GO:0015807">
    <property type="term" value="P:L-amino acid transport"/>
    <property type="evidence" value="ECO:0007669"/>
    <property type="project" value="TreeGrafter"/>
</dbReference>
<comment type="similarity">
    <text evidence="1">Belongs to the ABC transporter superfamily.</text>
</comment>
<dbReference type="RefSeq" id="WP_240983222.1">
    <property type="nucleotide sequence ID" value="NZ_CDGJ01000033.1"/>
</dbReference>
<organism evidence="7">
    <name type="scientific">Acididesulfobacillus acetoxydans</name>
    <dbReference type="NCBI Taxonomy" id="1561005"/>
    <lineage>
        <taxon>Bacteria</taxon>
        <taxon>Bacillati</taxon>
        <taxon>Bacillota</taxon>
        <taxon>Clostridia</taxon>
        <taxon>Eubacteriales</taxon>
        <taxon>Peptococcaceae</taxon>
        <taxon>Acididesulfobacillus</taxon>
    </lineage>
</organism>
<dbReference type="KEGG" id="aacx:DEACI_0029"/>
<dbReference type="EMBL" id="LR746496">
    <property type="protein sequence ID" value="CAA7599407.1"/>
    <property type="molecule type" value="Genomic_DNA"/>
</dbReference>
<dbReference type="PROSITE" id="PS50893">
    <property type="entry name" value="ABC_TRANSPORTER_2"/>
    <property type="match status" value="1"/>
</dbReference>
<evidence type="ECO:0000256" key="5">
    <source>
        <dbReference type="ARBA" id="ARBA00022970"/>
    </source>
</evidence>
<dbReference type="Pfam" id="PF00005">
    <property type="entry name" value="ABC_tran"/>
    <property type="match status" value="1"/>
</dbReference>
<dbReference type="Proteomes" id="UP000836597">
    <property type="component" value="Chromosome"/>
</dbReference>
<dbReference type="GO" id="GO:0005524">
    <property type="term" value="F:ATP binding"/>
    <property type="evidence" value="ECO:0007669"/>
    <property type="project" value="UniProtKB-KW"/>
</dbReference>
<dbReference type="Gene3D" id="3.40.50.300">
    <property type="entry name" value="P-loop containing nucleotide triphosphate hydrolases"/>
    <property type="match status" value="1"/>
</dbReference>
<dbReference type="AlphaFoldDB" id="A0A8S0XUG9"/>
<keyword evidence="9" id="KW-1185">Reference proteome</keyword>
<evidence type="ECO:0000313" key="9">
    <source>
        <dbReference type="Proteomes" id="UP001071230"/>
    </source>
</evidence>
<dbReference type="EC" id="3.6.1.3" evidence="7"/>
<name>A0A8S0XUG9_9FIRM</name>
<dbReference type="SMART" id="SM00382">
    <property type="entry name" value="AAA"/>
    <property type="match status" value="1"/>
</dbReference>
<evidence type="ECO:0000256" key="1">
    <source>
        <dbReference type="ARBA" id="ARBA00005417"/>
    </source>
</evidence>
<evidence type="ECO:0000256" key="4">
    <source>
        <dbReference type="ARBA" id="ARBA00022840"/>
    </source>
</evidence>
<keyword evidence="3" id="KW-0547">Nucleotide-binding</keyword>
<sequence length="241" mass="26195">MILELRQVKTNINQFRILEDITFAVPEGQVTVILGRNGAGKTTTLRSIMGLAPPARGQILLDGKALEGLPPHVIARKGVGFVPEDQAVFSALTVGENLRLAMRRRDKAAEARLAFVLDVFPDLKEKLTRKGGGLSGGQKQMLAIGRALVQDNRVLLVDEPSKGLAPIMVEKLAEALRLIRAQTTVVLVEQNFALASAVGGRYVIIDDGRTVREGVLSELEQDRELLRRYLGISTGQRGRAG</sequence>
<reference evidence="8" key="1">
    <citation type="submission" date="2014-11" db="EMBL/GenBank/DDBJ databases">
        <authorList>
            <person name="Hornung B.V."/>
        </authorList>
    </citation>
    <scope>NUCLEOTIDE SEQUENCE</scope>
    <source>
        <strain evidence="8">INE</strain>
    </source>
</reference>
<dbReference type="GO" id="GO:0015658">
    <property type="term" value="F:branched-chain amino acid transmembrane transporter activity"/>
    <property type="evidence" value="ECO:0007669"/>
    <property type="project" value="TreeGrafter"/>
</dbReference>
<proteinExistence type="inferred from homology"/>
<dbReference type="SUPFAM" id="SSF52540">
    <property type="entry name" value="P-loop containing nucleoside triphosphate hydrolases"/>
    <property type="match status" value="1"/>
</dbReference>
<accession>A0A8S0XUG9</accession>
<dbReference type="Proteomes" id="UP001071230">
    <property type="component" value="Unassembled WGS sequence"/>
</dbReference>
<evidence type="ECO:0000256" key="2">
    <source>
        <dbReference type="ARBA" id="ARBA00022448"/>
    </source>
</evidence>
<dbReference type="InterPro" id="IPR003439">
    <property type="entry name" value="ABC_transporter-like_ATP-bd"/>
</dbReference>